<reference evidence="1 2" key="1">
    <citation type="submission" date="2016-01" db="EMBL/GenBank/DDBJ databases">
        <title>The draft genome sequence of Aquimarina sp. RZW4-3-2.</title>
        <authorList>
            <person name="Wang Y."/>
        </authorList>
    </citation>
    <scope>NUCLEOTIDE SEQUENCE [LARGE SCALE GENOMIC DNA]</scope>
    <source>
        <strain evidence="1 2">RZW4-3-2</strain>
    </source>
</reference>
<accession>A0A163B4U3</accession>
<evidence type="ECO:0000313" key="2">
    <source>
        <dbReference type="Proteomes" id="UP000076715"/>
    </source>
</evidence>
<dbReference type="STRING" id="1642818.AWE51_23125"/>
<keyword evidence="2" id="KW-1185">Reference proteome</keyword>
<dbReference type="Proteomes" id="UP000076715">
    <property type="component" value="Unassembled WGS sequence"/>
</dbReference>
<dbReference type="AlphaFoldDB" id="A0A163B4U3"/>
<gene>
    <name evidence="1" type="ORF">AWE51_23125</name>
</gene>
<organism evidence="1 2">
    <name type="scientific">Aquimarina aggregata</name>
    <dbReference type="NCBI Taxonomy" id="1642818"/>
    <lineage>
        <taxon>Bacteria</taxon>
        <taxon>Pseudomonadati</taxon>
        <taxon>Bacteroidota</taxon>
        <taxon>Flavobacteriia</taxon>
        <taxon>Flavobacteriales</taxon>
        <taxon>Flavobacteriaceae</taxon>
        <taxon>Aquimarina</taxon>
    </lineage>
</organism>
<protein>
    <submittedName>
        <fullName evidence="1">Uncharacterized protein</fullName>
    </submittedName>
</protein>
<evidence type="ECO:0000313" key="1">
    <source>
        <dbReference type="EMBL" id="KZS41053.1"/>
    </source>
</evidence>
<proteinExistence type="predicted"/>
<comment type="caution">
    <text evidence="1">The sequence shown here is derived from an EMBL/GenBank/DDBJ whole genome shotgun (WGS) entry which is preliminary data.</text>
</comment>
<sequence length="171" mass="19984">MVSCKQKETQKIEILEQKPTTELNAETEKIAEEILIPEQYFENDSLRILLESDLEKLTLNPKFDLKTESRINTHDETITDTVKTQTFDKTKIYSYQAKDKEWIYSAKIRSSEFKFLKSIKIGVNKESLENILKSELKTDLIKIGDLENTSVFIFTFENDTLKAIDYQGWVD</sequence>
<dbReference type="EMBL" id="LQRT01000007">
    <property type="protein sequence ID" value="KZS41053.1"/>
    <property type="molecule type" value="Genomic_DNA"/>
</dbReference>
<name>A0A163B4U3_9FLAO</name>